<dbReference type="AlphaFoldDB" id="A0A3M7Q0H7"/>
<comment type="caution">
    <text evidence="1">The sequence shown here is derived from an EMBL/GenBank/DDBJ whole genome shotgun (WGS) entry which is preliminary data.</text>
</comment>
<evidence type="ECO:0000313" key="1">
    <source>
        <dbReference type="EMBL" id="RNA04996.1"/>
    </source>
</evidence>
<proteinExistence type="predicted"/>
<dbReference type="OrthoDB" id="10455228at2759"/>
<accession>A0A3M7Q0H7</accession>
<sequence>MDISVYLNDINSVKKYLSLIDEDKKLNNYLQQLDCANKSEFFASEHFSELVQCKYNLSMDDIKTKFKFKLNQSVNETLERAAIESHLNSMTRQHELALDSNQTKVLDSMQRINKIFWQSLYEIKKEIKYENLIRTLNGKKLNNSVNKWLRVEFLHLQRLK</sequence>
<organism evidence="1 2">
    <name type="scientific">Brachionus plicatilis</name>
    <name type="common">Marine rotifer</name>
    <name type="synonym">Brachionus muelleri</name>
    <dbReference type="NCBI Taxonomy" id="10195"/>
    <lineage>
        <taxon>Eukaryota</taxon>
        <taxon>Metazoa</taxon>
        <taxon>Spiralia</taxon>
        <taxon>Gnathifera</taxon>
        <taxon>Rotifera</taxon>
        <taxon>Eurotatoria</taxon>
        <taxon>Monogononta</taxon>
        <taxon>Pseudotrocha</taxon>
        <taxon>Ploima</taxon>
        <taxon>Brachionidae</taxon>
        <taxon>Brachionus</taxon>
    </lineage>
</organism>
<protein>
    <submittedName>
        <fullName evidence="1">Uncharacterized protein</fullName>
    </submittedName>
</protein>
<keyword evidence="2" id="KW-1185">Reference proteome</keyword>
<dbReference type="Proteomes" id="UP000276133">
    <property type="component" value="Unassembled WGS sequence"/>
</dbReference>
<reference evidence="1 2" key="1">
    <citation type="journal article" date="2018" name="Sci. Rep.">
        <title>Genomic signatures of local adaptation to the degree of environmental predictability in rotifers.</title>
        <authorList>
            <person name="Franch-Gras L."/>
            <person name="Hahn C."/>
            <person name="Garcia-Roger E.M."/>
            <person name="Carmona M.J."/>
            <person name="Serra M."/>
            <person name="Gomez A."/>
        </authorList>
    </citation>
    <scope>NUCLEOTIDE SEQUENCE [LARGE SCALE GENOMIC DNA]</scope>
    <source>
        <strain evidence="1">HYR1</strain>
    </source>
</reference>
<dbReference type="EMBL" id="REGN01007898">
    <property type="protein sequence ID" value="RNA04996.1"/>
    <property type="molecule type" value="Genomic_DNA"/>
</dbReference>
<gene>
    <name evidence="1" type="ORF">BpHYR1_002342</name>
</gene>
<name>A0A3M7Q0H7_BRAPC</name>
<evidence type="ECO:0000313" key="2">
    <source>
        <dbReference type="Proteomes" id="UP000276133"/>
    </source>
</evidence>